<evidence type="ECO:0000259" key="7">
    <source>
        <dbReference type="Pfam" id="PF00248"/>
    </source>
</evidence>
<evidence type="ECO:0000256" key="2">
    <source>
        <dbReference type="ARBA" id="ARBA00022857"/>
    </source>
</evidence>
<reference evidence="8" key="2">
    <citation type="submission" date="2014-07" db="EMBL/GenBank/DDBJ databases">
        <authorList>
            <person name="Hull J."/>
        </authorList>
    </citation>
    <scope>NUCLEOTIDE SEQUENCE</scope>
</reference>
<dbReference type="Gene3D" id="3.20.20.100">
    <property type="entry name" value="NADP-dependent oxidoreductase domain"/>
    <property type="match status" value="1"/>
</dbReference>
<dbReference type="Pfam" id="PF00248">
    <property type="entry name" value="Aldo_ket_red"/>
    <property type="match status" value="1"/>
</dbReference>
<keyword evidence="2" id="KW-0521">NADP</keyword>
<evidence type="ECO:0000256" key="6">
    <source>
        <dbReference type="PIRSR" id="PIRSR000097-3"/>
    </source>
</evidence>
<name>A0A0A9YK38_LYGHE</name>
<dbReference type="PRINTS" id="PR00069">
    <property type="entry name" value="ALDKETRDTASE"/>
</dbReference>
<dbReference type="PANTHER" id="PTHR11732">
    <property type="entry name" value="ALDO/KETO REDUCTASE"/>
    <property type="match status" value="1"/>
</dbReference>
<reference evidence="8" key="1">
    <citation type="journal article" date="2014" name="PLoS ONE">
        <title>Transcriptome-Based Identification of ABC Transporters in the Western Tarnished Plant Bug Lygus hesperus.</title>
        <authorList>
            <person name="Hull J.J."/>
            <person name="Chaney K."/>
            <person name="Geib S.M."/>
            <person name="Fabrick J.A."/>
            <person name="Brent C.S."/>
            <person name="Walsh D."/>
            <person name="Lavine L.C."/>
        </authorList>
    </citation>
    <scope>NUCLEOTIDE SEQUENCE</scope>
</reference>
<dbReference type="AlphaFoldDB" id="A0A0A9YK38"/>
<dbReference type="PIRSF" id="PIRSF000097">
    <property type="entry name" value="AKR"/>
    <property type="match status" value="1"/>
</dbReference>
<dbReference type="EMBL" id="GBHO01011065">
    <property type="protein sequence ID" value="JAG32539.1"/>
    <property type="molecule type" value="Transcribed_RNA"/>
</dbReference>
<feature type="non-terminal residue" evidence="8">
    <location>
        <position position="1"/>
    </location>
</feature>
<dbReference type="PROSITE" id="PS00798">
    <property type="entry name" value="ALDOKETO_REDUCTASE_1"/>
    <property type="match status" value="1"/>
</dbReference>
<protein>
    <submittedName>
        <fullName evidence="8">Alcohol dehydrogenase [NADP(+)] A</fullName>
    </submittedName>
</protein>
<dbReference type="PROSITE" id="PS00062">
    <property type="entry name" value="ALDOKETO_REDUCTASE_2"/>
    <property type="match status" value="1"/>
</dbReference>
<evidence type="ECO:0000256" key="1">
    <source>
        <dbReference type="ARBA" id="ARBA00007905"/>
    </source>
</evidence>
<dbReference type="InterPro" id="IPR018170">
    <property type="entry name" value="Aldo/ket_reductase_CS"/>
</dbReference>
<dbReference type="InterPro" id="IPR023210">
    <property type="entry name" value="NADP_OxRdtase_dom"/>
</dbReference>
<proteinExistence type="inferred from homology"/>
<dbReference type="FunFam" id="3.20.20.100:FF:000006">
    <property type="entry name" value="Aldo-keto reductase family 1 member A1"/>
    <property type="match status" value="1"/>
</dbReference>
<gene>
    <name evidence="8" type="primary">akr1a1a_0</name>
    <name evidence="8" type="ORF">CM83_30253</name>
</gene>
<evidence type="ECO:0000256" key="4">
    <source>
        <dbReference type="PIRSR" id="PIRSR000097-1"/>
    </source>
</evidence>
<evidence type="ECO:0000313" key="8">
    <source>
        <dbReference type="EMBL" id="JAG32539.1"/>
    </source>
</evidence>
<keyword evidence="3" id="KW-0560">Oxidoreductase</keyword>
<organism evidence="8">
    <name type="scientific">Lygus hesperus</name>
    <name type="common">Western plant bug</name>
    <dbReference type="NCBI Taxonomy" id="30085"/>
    <lineage>
        <taxon>Eukaryota</taxon>
        <taxon>Metazoa</taxon>
        <taxon>Ecdysozoa</taxon>
        <taxon>Arthropoda</taxon>
        <taxon>Hexapoda</taxon>
        <taxon>Insecta</taxon>
        <taxon>Pterygota</taxon>
        <taxon>Neoptera</taxon>
        <taxon>Paraneoptera</taxon>
        <taxon>Hemiptera</taxon>
        <taxon>Heteroptera</taxon>
        <taxon>Panheteroptera</taxon>
        <taxon>Cimicomorpha</taxon>
        <taxon>Miridae</taxon>
        <taxon>Mirini</taxon>
        <taxon>Lygus</taxon>
    </lineage>
</organism>
<dbReference type="InterPro" id="IPR036812">
    <property type="entry name" value="NAD(P)_OxRdtase_dom_sf"/>
</dbReference>
<dbReference type="GO" id="GO:0016491">
    <property type="term" value="F:oxidoreductase activity"/>
    <property type="evidence" value="ECO:0007669"/>
    <property type="project" value="UniProtKB-KW"/>
</dbReference>
<dbReference type="SUPFAM" id="SSF51430">
    <property type="entry name" value="NAD(P)-linked oxidoreductase"/>
    <property type="match status" value="1"/>
</dbReference>
<sequence length="350" mass="38808">VLQDSYVVRPSGDLLLSIRPHPDMSVSTHLELNTGALMPSVGFGTWQAGGDELESALNIALEAGYRHIDTATVYLNEEIVGKVINEWISSGRLSRSDLFIVTKLPPAGNSAEGVDKFLKESLEKLNLDYIDLYLIHVPFGFKEGGELCPMGDDGNIILEPNTSHMSTWKAMERYVEDGKVKAIGLSNFNQEQIDRIWNNGEIKPANLQVEMHLFHQQKELVQYCQSKGIVVTAYSPLGSRGLGDLLQSVGCSKELPDLFGHPEVQKIAESLGKSPAQILLRFLLEKGVAVIPKSTSEGHIKSNLKIFDFELGKAFLETLEGLDQRDTGRIVDFSFLKGSDKHPEFPFRKL</sequence>
<feature type="site" description="Lowers pKa of active site Tyr" evidence="6">
    <location>
        <position position="103"/>
    </location>
</feature>
<evidence type="ECO:0000256" key="5">
    <source>
        <dbReference type="PIRSR" id="PIRSR000097-2"/>
    </source>
</evidence>
<feature type="domain" description="NADP-dependent oxidoreductase" evidence="7">
    <location>
        <begin position="41"/>
        <end position="322"/>
    </location>
</feature>
<evidence type="ECO:0000256" key="3">
    <source>
        <dbReference type="ARBA" id="ARBA00023002"/>
    </source>
</evidence>
<comment type="similarity">
    <text evidence="1">Belongs to the aldo/keto reductase family.</text>
</comment>
<accession>A0A0A9YK38</accession>
<feature type="active site" description="Proton donor" evidence="4">
    <location>
        <position position="74"/>
    </location>
</feature>
<dbReference type="InterPro" id="IPR020471">
    <property type="entry name" value="AKR"/>
</dbReference>
<feature type="binding site" evidence="5">
    <location>
        <position position="136"/>
    </location>
    <ligand>
        <name>substrate</name>
    </ligand>
</feature>